<evidence type="ECO:0000313" key="1">
    <source>
        <dbReference type="EMBL" id="EXC02644.1"/>
    </source>
</evidence>
<gene>
    <name evidence="1" type="ORF">L484_002309</name>
</gene>
<organism evidence="1 2">
    <name type="scientific">Morus notabilis</name>
    <dbReference type="NCBI Taxonomy" id="981085"/>
    <lineage>
        <taxon>Eukaryota</taxon>
        <taxon>Viridiplantae</taxon>
        <taxon>Streptophyta</taxon>
        <taxon>Embryophyta</taxon>
        <taxon>Tracheophyta</taxon>
        <taxon>Spermatophyta</taxon>
        <taxon>Magnoliopsida</taxon>
        <taxon>eudicotyledons</taxon>
        <taxon>Gunneridae</taxon>
        <taxon>Pentapetalae</taxon>
        <taxon>rosids</taxon>
        <taxon>fabids</taxon>
        <taxon>Rosales</taxon>
        <taxon>Moraceae</taxon>
        <taxon>Moreae</taxon>
        <taxon>Morus</taxon>
    </lineage>
</organism>
<keyword evidence="2" id="KW-1185">Reference proteome</keyword>
<protein>
    <submittedName>
        <fullName evidence="1">Uncharacterized protein</fullName>
    </submittedName>
</protein>
<dbReference type="EMBL" id="KE345361">
    <property type="protein sequence ID" value="EXC02644.1"/>
    <property type="molecule type" value="Genomic_DNA"/>
</dbReference>
<dbReference type="Proteomes" id="UP000030645">
    <property type="component" value="Unassembled WGS sequence"/>
</dbReference>
<proteinExistence type="predicted"/>
<sequence>MGERVQNWKIETSIWKGVLVGNHLLAQAPLLDACAYNTRNNKNSAILRDFQVFLIS</sequence>
<name>W9RY53_9ROSA</name>
<dbReference type="AlphaFoldDB" id="W9RY53"/>
<accession>W9RY53</accession>
<reference evidence="2" key="1">
    <citation type="submission" date="2013-01" db="EMBL/GenBank/DDBJ databases">
        <title>Draft Genome Sequence of a Mulberry Tree, Morus notabilis C.K. Schneid.</title>
        <authorList>
            <person name="He N."/>
            <person name="Zhao S."/>
        </authorList>
    </citation>
    <scope>NUCLEOTIDE SEQUENCE</scope>
</reference>
<evidence type="ECO:0000313" key="2">
    <source>
        <dbReference type="Proteomes" id="UP000030645"/>
    </source>
</evidence>